<dbReference type="EMBL" id="DRLI01000166">
    <property type="protein sequence ID" value="HHM02222.1"/>
    <property type="molecule type" value="Genomic_DNA"/>
</dbReference>
<name>A0A7V5RPS3_CALAY</name>
<protein>
    <submittedName>
        <fullName evidence="2">Uncharacterized protein</fullName>
    </submittedName>
</protein>
<proteinExistence type="predicted"/>
<evidence type="ECO:0000313" key="2">
    <source>
        <dbReference type="EMBL" id="HHM02222.1"/>
    </source>
</evidence>
<dbReference type="Proteomes" id="UP000885771">
    <property type="component" value="Unassembled WGS sequence"/>
</dbReference>
<gene>
    <name evidence="2" type="ORF">ENJ15_04360</name>
</gene>
<feature type="coiled-coil region" evidence="1">
    <location>
        <begin position="64"/>
        <end position="91"/>
    </location>
</feature>
<reference evidence="2" key="1">
    <citation type="journal article" date="2020" name="mSystems">
        <title>Genome- and Community-Level Interaction Insights into Carbon Utilization and Element Cycling Functions of Hydrothermarchaeota in Hydrothermal Sediment.</title>
        <authorList>
            <person name="Zhou Z."/>
            <person name="Liu Y."/>
            <person name="Xu W."/>
            <person name="Pan J."/>
            <person name="Luo Z.H."/>
            <person name="Li M."/>
        </authorList>
    </citation>
    <scope>NUCLEOTIDE SEQUENCE [LARGE SCALE GENOMIC DNA]</scope>
    <source>
        <strain evidence="2">HyVt-460</strain>
    </source>
</reference>
<evidence type="ECO:0000256" key="1">
    <source>
        <dbReference type="SAM" id="Coils"/>
    </source>
</evidence>
<comment type="caution">
    <text evidence="2">The sequence shown here is derived from an EMBL/GenBank/DDBJ whole genome shotgun (WGS) entry which is preliminary data.</text>
</comment>
<accession>A0A7V5RPS3</accession>
<organism evidence="2">
    <name type="scientific">Caldithrix abyssi</name>
    <dbReference type="NCBI Taxonomy" id="187145"/>
    <lineage>
        <taxon>Bacteria</taxon>
        <taxon>Pseudomonadati</taxon>
        <taxon>Calditrichota</taxon>
        <taxon>Calditrichia</taxon>
        <taxon>Calditrichales</taxon>
        <taxon>Calditrichaceae</taxon>
        <taxon>Caldithrix</taxon>
    </lineage>
</organism>
<sequence>MCANIELKKSIDSQRKKINAISKDVDSIRATVDLIATQVKELVQDKTHDVFRRKRDEDALITIMLEVKEQNKKIIMDMANLQERVTILENE</sequence>
<keyword evidence="1" id="KW-0175">Coiled coil</keyword>
<dbReference type="AlphaFoldDB" id="A0A7V5RPS3"/>